<gene>
    <name evidence="4" type="ORF">NNL22_03585</name>
</gene>
<evidence type="ECO:0000256" key="2">
    <source>
        <dbReference type="ARBA" id="ARBA00093450"/>
    </source>
</evidence>
<dbReference type="AlphaFoldDB" id="A0A9E8HLS3"/>
<reference evidence="4" key="1">
    <citation type="submission" date="2022-07" db="EMBL/GenBank/DDBJ databases">
        <title>Alkalimarinus sp. nov., isolated from gut of a Alitta virens.</title>
        <authorList>
            <person name="Yang A.I."/>
            <person name="Shin N.-R."/>
        </authorList>
    </citation>
    <scope>NUCLEOTIDE SEQUENCE</scope>
    <source>
        <strain evidence="4">FA028</strain>
    </source>
</reference>
<dbReference type="PANTHER" id="PTHR30476:SF0">
    <property type="entry name" value="UPF0234 PROTEIN YAJQ"/>
    <property type="match status" value="1"/>
</dbReference>
<keyword evidence="5" id="KW-1185">Reference proteome</keyword>
<dbReference type="Proteomes" id="UP001164472">
    <property type="component" value="Chromosome"/>
</dbReference>
<dbReference type="InterPro" id="IPR007551">
    <property type="entry name" value="YajQ/Smlt4090-like"/>
</dbReference>
<dbReference type="EMBL" id="CP101527">
    <property type="protein sequence ID" value="UZW75687.1"/>
    <property type="molecule type" value="Genomic_DNA"/>
</dbReference>
<dbReference type="Gene3D" id="3.30.70.860">
    <property type="match status" value="1"/>
</dbReference>
<accession>A0A9E8HLS3</accession>
<comment type="function">
    <text evidence="3">Nucleotide-binding protein.</text>
</comment>
<dbReference type="GO" id="GO:0005829">
    <property type="term" value="C:cytosol"/>
    <property type="evidence" value="ECO:0007669"/>
    <property type="project" value="TreeGrafter"/>
</dbReference>
<protein>
    <recommendedName>
        <fullName evidence="3">Nucleotide-binding protein NNL22_03585</fullName>
    </recommendedName>
</protein>
<dbReference type="InterPro" id="IPR036183">
    <property type="entry name" value="YajQ-like_sf"/>
</dbReference>
<dbReference type="RefSeq" id="WP_251810488.1">
    <property type="nucleotide sequence ID" value="NZ_CP101527.1"/>
</dbReference>
<dbReference type="FunFam" id="3.30.70.860:FF:000001">
    <property type="entry name" value="UPF0234 protein YajQ"/>
    <property type="match status" value="1"/>
</dbReference>
<organism evidence="4 5">
    <name type="scientific">Alkalimarinus sediminis</name>
    <dbReference type="NCBI Taxonomy" id="1632866"/>
    <lineage>
        <taxon>Bacteria</taxon>
        <taxon>Pseudomonadati</taxon>
        <taxon>Pseudomonadota</taxon>
        <taxon>Gammaproteobacteria</taxon>
        <taxon>Alteromonadales</taxon>
        <taxon>Alteromonadaceae</taxon>
        <taxon>Alkalimarinus</taxon>
    </lineage>
</organism>
<dbReference type="Pfam" id="PF04461">
    <property type="entry name" value="YajQ"/>
    <property type="match status" value="1"/>
</dbReference>
<keyword evidence="1 3" id="KW-0547">Nucleotide-binding</keyword>
<proteinExistence type="inferred from homology"/>
<dbReference type="HAMAP" id="MF_00632">
    <property type="entry name" value="UPF0234"/>
    <property type="match status" value="1"/>
</dbReference>
<dbReference type="SUPFAM" id="SSF89963">
    <property type="entry name" value="YajQ-like"/>
    <property type="match status" value="2"/>
</dbReference>
<evidence type="ECO:0000256" key="3">
    <source>
        <dbReference type="HAMAP-Rule" id="MF_00632"/>
    </source>
</evidence>
<dbReference type="InterPro" id="IPR035570">
    <property type="entry name" value="UPF0234_N"/>
</dbReference>
<comment type="similarity">
    <text evidence="2 3">Belongs to the YajQ family.</text>
</comment>
<dbReference type="InterPro" id="IPR035571">
    <property type="entry name" value="UPF0234-like_C"/>
</dbReference>
<dbReference type="PANTHER" id="PTHR30476">
    <property type="entry name" value="UPF0234 PROTEIN YAJQ"/>
    <property type="match status" value="1"/>
</dbReference>
<dbReference type="CDD" id="cd11740">
    <property type="entry name" value="YajQ_like"/>
    <property type="match status" value="1"/>
</dbReference>
<evidence type="ECO:0000313" key="5">
    <source>
        <dbReference type="Proteomes" id="UP001164472"/>
    </source>
</evidence>
<dbReference type="NCBIfam" id="NF003819">
    <property type="entry name" value="PRK05412.1"/>
    <property type="match status" value="1"/>
</dbReference>
<evidence type="ECO:0000313" key="4">
    <source>
        <dbReference type="EMBL" id="UZW75687.1"/>
    </source>
</evidence>
<sequence length="162" mass="18685">MPSFDTVSEVDMHEVTNAVDQAKREMGNRWDFKKVDSNIEFKAKEEVVVLSAEEEFQLDQLYDILLMAFVKRKLDGRALAEGEDSKAGKQVKRTYKLRQGIDQPTAKKIVKMVKDAKLKVQVAIQGDKVRMTGKKRDDLQEVMAFLRESDIETPLQFNNFRD</sequence>
<name>A0A9E8HLS3_9ALTE</name>
<dbReference type="Gene3D" id="3.30.70.990">
    <property type="entry name" value="YajQ-like, domain 2"/>
    <property type="match status" value="1"/>
</dbReference>
<dbReference type="GO" id="GO:0000166">
    <property type="term" value="F:nucleotide binding"/>
    <property type="evidence" value="ECO:0007669"/>
    <property type="project" value="UniProtKB-UniRule"/>
</dbReference>
<evidence type="ECO:0000256" key="1">
    <source>
        <dbReference type="ARBA" id="ARBA00022741"/>
    </source>
</evidence>
<dbReference type="KEGG" id="asem:NNL22_03585"/>